<evidence type="ECO:0000256" key="1">
    <source>
        <dbReference type="SAM" id="Coils"/>
    </source>
</evidence>
<sequence>MLACPAPISQRPDRRPVEQRRSDPKPGSSQGAPRSPPAPPSPARLSLPGPSEVDSRSERRPYLPLWDVFEGDSALENPAVARQHLHEVETLMHIASDYRERARRCQRGQEEAERSEVRAAKARLAEDHSALAVREQEVKGAQLKVKELETREERAQEEAQHAVRLFRKSEEFRNLLEEEAVDGLIRRFEDFRNQLRRLCPEFDLNLLQPGAGVEEGDGSEDPAGAEVQATEEAEVPIEGDPEGASDAALQAAGETQAETYVADGPERELR</sequence>
<accession>A0A8B8ZMX8</accession>
<feature type="compositionally biased region" description="Acidic residues" evidence="2">
    <location>
        <begin position="229"/>
        <end position="243"/>
    </location>
</feature>
<feature type="coiled-coil region" evidence="1">
    <location>
        <begin position="131"/>
        <end position="165"/>
    </location>
</feature>
<dbReference type="Proteomes" id="UP000228380">
    <property type="component" value="Unplaced"/>
</dbReference>
<protein>
    <submittedName>
        <fullName evidence="4">Uncharacterized protein T27F2.1-like</fullName>
    </submittedName>
</protein>
<dbReference type="AlphaFoldDB" id="A0A8B8ZMX8"/>
<evidence type="ECO:0000313" key="3">
    <source>
        <dbReference type="Proteomes" id="UP000228380"/>
    </source>
</evidence>
<dbReference type="GeneID" id="108511750"/>
<feature type="region of interest" description="Disordered" evidence="2">
    <location>
        <begin position="1"/>
        <end position="58"/>
    </location>
</feature>
<feature type="region of interest" description="Disordered" evidence="2">
    <location>
        <begin position="208"/>
        <end position="270"/>
    </location>
</feature>
<dbReference type="RefSeq" id="XP_038974692.1">
    <property type="nucleotide sequence ID" value="XM_039118764.1"/>
</dbReference>
<reference evidence="4" key="1">
    <citation type="submission" date="2025-08" db="UniProtKB">
        <authorList>
            <consortium name="RefSeq"/>
        </authorList>
    </citation>
    <scope>IDENTIFICATION</scope>
    <source>
        <tissue evidence="4">Young leaves</tissue>
    </source>
</reference>
<name>A0A8B8ZMX8_PHODC</name>
<feature type="compositionally biased region" description="Basic and acidic residues" evidence="2">
    <location>
        <begin position="11"/>
        <end position="24"/>
    </location>
</feature>
<proteinExistence type="predicted"/>
<gene>
    <name evidence="4" type="primary">LOC108511750</name>
</gene>
<keyword evidence="3" id="KW-1185">Reference proteome</keyword>
<keyword evidence="1" id="KW-0175">Coiled coil</keyword>
<evidence type="ECO:0000256" key="2">
    <source>
        <dbReference type="SAM" id="MobiDB-lite"/>
    </source>
</evidence>
<dbReference type="KEGG" id="pda:108511750"/>
<evidence type="ECO:0000313" key="4">
    <source>
        <dbReference type="RefSeq" id="XP_038974692.1"/>
    </source>
</evidence>
<organism evidence="3 4">
    <name type="scientific">Phoenix dactylifera</name>
    <name type="common">Date palm</name>
    <dbReference type="NCBI Taxonomy" id="42345"/>
    <lineage>
        <taxon>Eukaryota</taxon>
        <taxon>Viridiplantae</taxon>
        <taxon>Streptophyta</taxon>
        <taxon>Embryophyta</taxon>
        <taxon>Tracheophyta</taxon>
        <taxon>Spermatophyta</taxon>
        <taxon>Magnoliopsida</taxon>
        <taxon>Liliopsida</taxon>
        <taxon>Arecaceae</taxon>
        <taxon>Coryphoideae</taxon>
        <taxon>Phoeniceae</taxon>
        <taxon>Phoenix</taxon>
    </lineage>
</organism>